<dbReference type="Proteomes" id="UP001260959">
    <property type="component" value="Unassembled WGS sequence"/>
</dbReference>
<evidence type="ECO:0000313" key="2">
    <source>
        <dbReference type="EMBL" id="MDR4950901.1"/>
    </source>
</evidence>
<organism evidence="2 3">
    <name type="scientific">Chryseobacterium metallicongregator</name>
    <dbReference type="NCBI Taxonomy" id="3073042"/>
    <lineage>
        <taxon>Bacteria</taxon>
        <taxon>Pseudomonadati</taxon>
        <taxon>Bacteroidota</taxon>
        <taxon>Flavobacteriia</taxon>
        <taxon>Flavobacteriales</taxon>
        <taxon>Weeksellaceae</taxon>
        <taxon>Chryseobacterium group</taxon>
        <taxon>Chryseobacterium</taxon>
    </lineage>
</organism>
<reference evidence="2 3" key="1">
    <citation type="submission" date="2023-08" db="EMBL/GenBank/DDBJ databases">
        <authorList>
            <person name="Maltman C."/>
        </authorList>
    </citation>
    <scope>NUCLEOTIDE SEQUENCE [LARGE SCALE GENOMIC DNA]</scope>
    <source>
        <strain evidence="2 3">ES2</strain>
    </source>
</reference>
<evidence type="ECO:0000313" key="3">
    <source>
        <dbReference type="Proteomes" id="UP001260959"/>
    </source>
</evidence>
<sequence>MRKIFILFICFSFIISCTVTEYEEPKKCNCTVQEYGQTVILKNGNDGTYTDYSDTGWVVKGNPQKDNSVECSRNGTQKDTEFSSSYDSQYRWDVYRKWIYDCK</sequence>
<dbReference type="RefSeq" id="WP_309521320.1">
    <property type="nucleotide sequence ID" value="NZ_JAVIXS010000001.1"/>
</dbReference>
<protein>
    <recommendedName>
        <fullName evidence="4">Lipoprotein</fullName>
    </recommendedName>
</protein>
<dbReference type="PROSITE" id="PS51257">
    <property type="entry name" value="PROKAR_LIPOPROTEIN"/>
    <property type="match status" value="1"/>
</dbReference>
<accession>A0ABU1DZE9</accession>
<feature type="signal peptide" evidence="1">
    <location>
        <begin position="1"/>
        <end position="21"/>
    </location>
</feature>
<proteinExistence type="predicted"/>
<evidence type="ECO:0000256" key="1">
    <source>
        <dbReference type="SAM" id="SignalP"/>
    </source>
</evidence>
<dbReference type="EMBL" id="JAVIXS010000001">
    <property type="protein sequence ID" value="MDR4950901.1"/>
    <property type="molecule type" value="Genomic_DNA"/>
</dbReference>
<keyword evidence="1" id="KW-0732">Signal</keyword>
<comment type="caution">
    <text evidence="2">The sequence shown here is derived from an EMBL/GenBank/DDBJ whole genome shotgun (WGS) entry which is preliminary data.</text>
</comment>
<feature type="chain" id="PRO_5045174063" description="Lipoprotein" evidence="1">
    <location>
        <begin position="22"/>
        <end position="103"/>
    </location>
</feature>
<name>A0ABU1DZE9_9FLAO</name>
<evidence type="ECO:0008006" key="4">
    <source>
        <dbReference type="Google" id="ProtNLM"/>
    </source>
</evidence>
<keyword evidence="3" id="KW-1185">Reference proteome</keyword>
<gene>
    <name evidence="2" type="ORF">REB14_01745</name>
</gene>